<organism evidence="6 7">
    <name type="scientific">Desulfurispirillum indicum (strain ATCC BAA-1389 / DSM 22839 / S5)</name>
    <dbReference type="NCBI Taxonomy" id="653733"/>
    <lineage>
        <taxon>Bacteria</taxon>
        <taxon>Pseudomonadati</taxon>
        <taxon>Chrysiogenota</taxon>
        <taxon>Chrysiogenia</taxon>
        <taxon>Chrysiogenales</taxon>
        <taxon>Chrysiogenaceae</taxon>
        <taxon>Desulfurispirillum</taxon>
    </lineage>
</organism>
<dbReference type="PANTHER" id="PTHR43272">
    <property type="entry name" value="LONG-CHAIN-FATTY-ACID--COA LIGASE"/>
    <property type="match status" value="1"/>
</dbReference>
<dbReference type="CDD" id="cd05907">
    <property type="entry name" value="VL_LC_FACS_like"/>
    <property type="match status" value="1"/>
</dbReference>
<sequence length="611" mass="68991">MDMMSYGSILKILQLNAKRHAHKAAVTFKRRGEWVTLSYAQFYDRILMASRGLRKAGIKPGDRVAIFSENRTGWAIADFGVQAARAITVPIYATNTAEQAEYVINHSESRIVFVSTRLQYEKILQIRQNIPHVERVVSFEQFLGSDDLPVNTLQQLSEVSHPLTDEERVELEEEIAQITPEDLITVIYTSGTTGVPKGVMLTHSNMLFDACAGVQKLGGMAEDEVFLSFLPLSHVLERTAGYHAPLMYGAHVAFAENVDKVVENIQEIRPTVMVSVPRLFEKIYSRIYENVHQAPAVRRSLFHWAVDVGKQYVYRRYIENQPVGSLGVKYGLAKRLVFSKIKPRFGGRMRFFISGGAPLDKTINEFMWAVGIPVFEGYGLTETSPALTLNTIADNRFGSVGQVLDQTEVKTAEDGELLVRGPQVMQGYYKNPEATAQTIIDGWLYTGDIARIDENGFVYIVDRKKEIIVTAGGKNVAPQPIENELKLDKYISQAFVYGDRKPYLVALLTPNVERLLEFAQDKKLNYIEIRDLVTHKKVHKLFEERVRDVNAKLPSYETIKKFVILPRDFSIEDGELTPTLKLKRKVIAEKYRVSIEGMFDANGNGNGNAQK</sequence>
<dbReference type="EMBL" id="CP002432">
    <property type="protein sequence ID" value="ADU66145.1"/>
    <property type="molecule type" value="Genomic_DNA"/>
</dbReference>
<dbReference type="GO" id="GO:0016020">
    <property type="term" value="C:membrane"/>
    <property type="evidence" value="ECO:0007669"/>
    <property type="project" value="TreeGrafter"/>
</dbReference>
<dbReference type="eggNOG" id="COG1022">
    <property type="taxonomic scope" value="Bacteria"/>
</dbReference>
<dbReference type="STRING" id="653733.Selin_1410"/>
<evidence type="ECO:0000259" key="5">
    <source>
        <dbReference type="Pfam" id="PF00501"/>
    </source>
</evidence>
<dbReference type="Gene3D" id="3.30.300.30">
    <property type="match status" value="1"/>
</dbReference>
<evidence type="ECO:0000256" key="4">
    <source>
        <dbReference type="ARBA" id="ARBA00024484"/>
    </source>
</evidence>
<gene>
    <name evidence="6" type="ordered locus">Selin_1410</name>
</gene>
<evidence type="ECO:0000256" key="1">
    <source>
        <dbReference type="ARBA" id="ARBA00022598"/>
    </source>
</evidence>
<dbReference type="RefSeq" id="WP_013506026.1">
    <property type="nucleotide sequence ID" value="NC_014836.1"/>
</dbReference>
<dbReference type="HOGENOM" id="CLU_000022_45_5_0"/>
<dbReference type="SUPFAM" id="SSF56801">
    <property type="entry name" value="Acetyl-CoA synthetase-like"/>
    <property type="match status" value="1"/>
</dbReference>
<dbReference type="KEGG" id="din:Selin_1410"/>
<keyword evidence="2" id="KW-0276">Fatty acid metabolism</keyword>
<protein>
    <submittedName>
        <fullName evidence="6">AMP-dependent synthetase and ligase</fullName>
    </submittedName>
</protein>
<dbReference type="GO" id="GO:0004467">
    <property type="term" value="F:long-chain fatty acid-CoA ligase activity"/>
    <property type="evidence" value="ECO:0007669"/>
    <property type="project" value="UniProtKB-EC"/>
</dbReference>
<dbReference type="Gene3D" id="3.40.50.12780">
    <property type="entry name" value="N-terminal domain of ligase-like"/>
    <property type="match status" value="2"/>
</dbReference>
<dbReference type="PANTHER" id="PTHR43272:SF32">
    <property type="entry name" value="AMP-DEPENDENT SYNTHETASE_LIGASE DOMAIN-CONTAINING PROTEIN"/>
    <property type="match status" value="1"/>
</dbReference>
<dbReference type="Proteomes" id="UP000002572">
    <property type="component" value="Chromosome"/>
</dbReference>
<reference evidence="6 7" key="1">
    <citation type="submission" date="2010-12" db="EMBL/GenBank/DDBJ databases">
        <title>Complete sequence of Desulfurispirillum indicum S5.</title>
        <authorList>
            <consortium name="US DOE Joint Genome Institute"/>
            <person name="Lucas S."/>
            <person name="Copeland A."/>
            <person name="Lapidus A."/>
            <person name="Cheng J.-F."/>
            <person name="Goodwin L."/>
            <person name="Pitluck S."/>
            <person name="Chertkov O."/>
            <person name="Held B."/>
            <person name="Detter J.C."/>
            <person name="Han C."/>
            <person name="Tapia R."/>
            <person name="Land M."/>
            <person name="Hauser L."/>
            <person name="Kyrpides N."/>
            <person name="Ivanova N."/>
            <person name="Mikhailova N."/>
            <person name="Haggblom M."/>
            <person name="Rauschenbach I."/>
            <person name="Bini E."/>
            <person name="Woyke T."/>
        </authorList>
    </citation>
    <scope>NUCLEOTIDE SEQUENCE [LARGE SCALE GENOMIC DNA]</scope>
    <source>
        <strain evidence="7">ATCC BAA-1389 / DSM 22839 / S5</strain>
    </source>
</reference>
<dbReference type="InterPro" id="IPR000873">
    <property type="entry name" value="AMP-dep_synth/lig_dom"/>
</dbReference>
<evidence type="ECO:0000313" key="7">
    <source>
        <dbReference type="Proteomes" id="UP000002572"/>
    </source>
</evidence>
<dbReference type="InterPro" id="IPR020845">
    <property type="entry name" value="AMP-binding_CS"/>
</dbReference>
<dbReference type="InParanoid" id="E6W6A9"/>
<name>E6W6A9_DESIS</name>
<keyword evidence="3" id="KW-0443">Lipid metabolism</keyword>
<dbReference type="InterPro" id="IPR042099">
    <property type="entry name" value="ANL_N_sf"/>
</dbReference>
<comment type="catalytic activity">
    <reaction evidence="4">
        <text>a long-chain fatty acid + ATP + CoA = a long-chain fatty acyl-CoA + AMP + diphosphate</text>
        <dbReference type="Rhea" id="RHEA:15421"/>
        <dbReference type="ChEBI" id="CHEBI:30616"/>
        <dbReference type="ChEBI" id="CHEBI:33019"/>
        <dbReference type="ChEBI" id="CHEBI:57287"/>
        <dbReference type="ChEBI" id="CHEBI:57560"/>
        <dbReference type="ChEBI" id="CHEBI:83139"/>
        <dbReference type="ChEBI" id="CHEBI:456215"/>
        <dbReference type="EC" id="6.2.1.3"/>
    </reaction>
    <physiologicalReaction direction="left-to-right" evidence="4">
        <dbReference type="Rhea" id="RHEA:15422"/>
    </physiologicalReaction>
</comment>
<evidence type="ECO:0000256" key="2">
    <source>
        <dbReference type="ARBA" id="ARBA00022832"/>
    </source>
</evidence>
<dbReference type="OrthoDB" id="9799237at2"/>
<evidence type="ECO:0000256" key="3">
    <source>
        <dbReference type="ARBA" id="ARBA00023098"/>
    </source>
</evidence>
<dbReference type="PROSITE" id="PS00455">
    <property type="entry name" value="AMP_BINDING"/>
    <property type="match status" value="1"/>
</dbReference>
<feature type="domain" description="AMP-dependent synthetase/ligase" evidence="5">
    <location>
        <begin position="15"/>
        <end position="429"/>
    </location>
</feature>
<dbReference type="InterPro" id="IPR045851">
    <property type="entry name" value="AMP-bd_C_sf"/>
</dbReference>
<keyword evidence="7" id="KW-1185">Reference proteome</keyword>
<keyword evidence="1 6" id="KW-0436">Ligase</keyword>
<evidence type="ECO:0000313" key="6">
    <source>
        <dbReference type="EMBL" id="ADU66145.1"/>
    </source>
</evidence>
<proteinExistence type="predicted"/>
<dbReference type="Pfam" id="PF00501">
    <property type="entry name" value="AMP-binding"/>
    <property type="match status" value="1"/>
</dbReference>
<dbReference type="Pfam" id="PF23562">
    <property type="entry name" value="AMP-binding_C_3"/>
    <property type="match status" value="1"/>
</dbReference>
<accession>E6W6A9</accession>
<dbReference type="AlphaFoldDB" id="E6W6A9"/>